<dbReference type="Pfam" id="PF13967">
    <property type="entry name" value="RSN1_TM"/>
    <property type="match status" value="1"/>
</dbReference>
<organism evidence="13 14">
    <name type="scientific">Myriangium duriaei CBS 260.36</name>
    <dbReference type="NCBI Taxonomy" id="1168546"/>
    <lineage>
        <taxon>Eukaryota</taxon>
        <taxon>Fungi</taxon>
        <taxon>Dikarya</taxon>
        <taxon>Ascomycota</taxon>
        <taxon>Pezizomycotina</taxon>
        <taxon>Dothideomycetes</taxon>
        <taxon>Dothideomycetidae</taxon>
        <taxon>Myriangiales</taxon>
        <taxon>Myriangiaceae</taxon>
        <taxon>Myriangium</taxon>
    </lineage>
</organism>
<feature type="transmembrane region" description="Helical" evidence="9">
    <location>
        <begin position="179"/>
        <end position="199"/>
    </location>
</feature>
<gene>
    <name evidence="13" type="ORF">K461DRAFT_115014</name>
</gene>
<dbReference type="OrthoDB" id="2150324at2759"/>
<keyword evidence="7" id="KW-0175">Coiled coil</keyword>
<feature type="transmembrane region" description="Helical" evidence="9">
    <location>
        <begin position="450"/>
        <end position="470"/>
    </location>
</feature>
<comment type="subcellular location">
    <subcellularLocation>
        <location evidence="1">Membrane</location>
        <topology evidence="1">Multi-pass membrane protein</topology>
    </subcellularLocation>
</comment>
<evidence type="ECO:0000259" key="12">
    <source>
        <dbReference type="Pfam" id="PF14703"/>
    </source>
</evidence>
<evidence type="ECO:0000259" key="11">
    <source>
        <dbReference type="Pfam" id="PF13967"/>
    </source>
</evidence>
<keyword evidence="3" id="KW-0813">Transport</keyword>
<dbReference type="Proteomes" id="UP000799439">
    <property type="component" value="Unassembled WGS sequence"/>
</dbReference>
<evidence type="ECO:0000256" key="2">
    <source>
        <dbReference type="ARBA" id="ARBA00007779"/>
    </source>
</evidence>
<evidence type="ECO:0000256" key="9">
    <source>
        <dbReference type="SAM" id="Phobius"/>
    </source>
</evidence>
<dbReference type="InterPro" id="IPR045122">
    <property type="entry name" value="Csc1-like"/>
</dbReference>
<accession>A0A9P4J5S4</accession>
<feature type="transmembrane region" description="Helical" evidence="9">
    <location>
        <begin position="668"/>
        <end position="687"/>
    </location>
</feature>
<feature type="compositionally biased region" description="Basic and acidic residues" evidence="8">
    <location>
        <begin position="930"/>
        <end position="951"/>
    </location>
</feature>
<keyword evidence="4 9" id="KW-0812">Transmembrane</keyword>
<sequence length="1011" mass="113432">MDPTRVLHLVSRADSSPVATPSFNTGNAQLDKLLELLQGSFSSTVTTTSFIASLGTSLAISAAILALFCFLRPLNNVVYAPRAKYADSKHVPPPVPKHPLGWVTPVIKTKEMQLAEILGLDATVFLRFARMNRYMFTVLAVIGCAILIPANLVGGHSVTNTTDDPIMKLGPRYIADTRVYWAYVVAAYLFNITICFFLWRNYRAVVRLRRSWFDSAEYQHSLAARTLLVMELPKDSRSDQGIVQIAEQTLRTSDVPRAAIARNVKELPELVEEHTKAVEQLEEVLANYLKNPNKMPAQRPTCEIHKKDAAYQRGKKVDAIEYLSGRIQQLERQVKETRQSIDTRNAMNYGFASYQKIDDAHSVAYAARKGGARKTMMRLAPKPHDIIWQNLPMTSGERKRANFVNNFWVALLTVAWIVPNVFSAVFLANLQNLAAFWPAFKTSLFKHPKLWGVVQGVAAPAVQTLFFYFLPAIFRRLSIKAGDVTKTSRDRHVLHKLFAFFVFNNLFVYSLFSALWGYIAVVVANSKSEESAEQVFKELKSQFQRLIMFPLEQMSMFWLTWLMQRNLGAAIDLAQLVNLAWGSFSRRYRSPTPRQLIKLSAPQPFDYTGYYNYFLFYGTVALCYAPFQPLTLVVTAAYFWIDSHMKKYLLMYVFITKTESGGKFWRVLFNRVLCNALFGTLVIALVVGVQGKWIMAVCVAPLPFLLLGFKFYCKSAFDDKIDYYSTKVNAERDIGTGEHKSKGADKVAVKFGHPVLYKRLITPLVHAKAQHLLKSIYTGRTSLDMDDPTATGGYSDMYMNPMSHNHPGKAAKPDAPFEVVGESELDFAHFKNRAEFRDEAGGDGELYGRSADMIRRGSEQSNMTNMTDMRFGGRAGTPQGYRPDSRSGSISSERTRVEGGSSYPAGYHAPGGVGGAVRNHSVDSYSNASDDLRKPGSRGDSRGRDESRTDLLRGAARMGRSPEQRDANGQYRSGSQGPMMRGWQMGDGITPGSRGSPGEDTSYDYFRRGRQ</sequence>
<evidence type="ECO:0000259" key="10">
    <source>
        <dbReference type="Pfam" id="PF02714"/>
    </source>
</evidence>
<dbReference type="PANTHER" id="PTHR13018:SF149">
    <property type="entry name" value="DOMAIN PROTEIN, PUTATIVE (AFU_ORTHOLOGUE AFUA_3G11660)-RELATED"/>
    <property type="match status" value="1"/>
</dbReference>
<dbReference type="InterPro" id="IPR027815">
    <property type="entry name" value="CSC1/OSCA1-like_cyt"/>
</dbReference>
<evidence type="ECO:0000256" key="1">
    <source>
        <dbReference type="ARBA" id="ARBA00004141"/>
    </source>
</evidence>
<dbReference type="EMBL" id="ML996084">
    <property type="protein sequence ID" value="KAF2153715.1"/>
    <property type="molecule type" value="Genomic_DNA"/>
</dbReference>
<keyword evidence="6 9" id="KW-0472">Membrane</keyword>
<feature type="domain" description="CSC1/OSCA1-like cytosolic" evidence="12">
    <location>
        <begin position="224"/>
        <end position="390"/>
    </location>
</feature>
<dbReference type="Pfam" id="PF14703">
    <property type="entry name" value="PHM7_cyt"/>
    <property type="match status" value="1"/>
</dbReference>
<feature type="transmembrane region" description="Helical" evidence="9">
    <location>
        <begin position="50"/>
        <end position="71"/>
    </location>
</feature>
<evidence type="ECO:0000313" key="13">
    <source>
        <dbReference type="EMBL" id="KAF2153715.1"/>
    </source>
</evidence>
<evidence type="ECO:0000256" key="3">
    <source>
        <dbReference type="ARBA" id="ARBA00022448"/>
    </source>
</evidence>
<evidence type="ECO:0000256" key="5">
    <source>
        <dbReference type="ARBA" id="ARBA00022989"/>
    </source>
</evidence>
<feature type="domain" description="CSC1/OSCA1-like N-terminal transmembrane" evidence="11">
    <location>
        <begin position="49"/>
        <end position="201"/>
    </location>
</feature>
<comment type="similarity">
    <text evidence="2">Belongs to the CSC1 (TC 1.A.17) family.</text>
</comment>
<dbReference type="Pfam" id="PF02714">
    <property type="entry name" value="RSN1_7TM"/>
    <property type="match status" value="1"/>
</dbReference>
<comment type="caution">
    <text evidence="13">The sequence shown here is derived from an EMBL/GenBank/DDBJ whole genome shotgun (WGS) entry which is preliminary data.</text>
</comment>
<feature type="region of interest" description="Disordered" evidence="8">
    <location>
        <begin position="857"/>
        <end position="1011"/>
    </location>
</feature>
<feature type="transmembrane region" description="Helical" evidence="9">
    <location>
        <begin position="134"/>
        <end position="159"/>
    </location>
</feature>
<feature type="domain" description="CSC1/OSCA1-like 7TM region" evidence="10">
    <location>
        <begin position="402"/>
        <end position="685"/>
    </location>
</feature>
<dbReference type="InterPro" id="IPR003864">
    <property type="entry name" value="CSC1/OSCA1-like_7TM"/>
</dbReference>
<evidence type="ECO:0000256" key="8">
    <source>
        <dbReference type="SAM" id="MobiDB-lite"/>
    </source>
</evidence>
<dbReference type="AlphaFoldDB" id="A0A9P4J5S4"/>
<evidence type="ECO:0000256" key="7">
    <source>
        <dbReference type="SAM" id="Coils"/>
    </source>
</evidence>
<evidence type="ECO:0000256" key="6">
    <source>
        <dbReference type="ARBA" id="ARBA00023136"/>
    </source>
</evidence>
<evidence type="ECO:0000313" key="14">
    <source>
        <dbReference type="Proteomes" id="UP000799439"/>
    </source>
</evidence>
<dbReference type="PANTHER" id="PTHR13018">
    <property type="entry name" value="PROBABLE MEMBRANE PROTEIN DUF221-RELATED"/>
    <property type="match status" value="1"/>
</dbReference>
<feature type="transmembrane region" description="Helical" evidence="9">
    <location>
        <begin position="693"/>
        <end position="713"/>
    </location>
</feature>
<feature type="transmembrane region" description="Helical" evidence="9">
    <location>
        <begin position="614"/>
        <end position="641"/>
    </location>
</feature>
<reference evidence="13" key="1">
    <citation type="journal article" date="2020" name="Stud. Mycol.">
        <title>101 Dothideomycetes genomes: a test case for predicting lifestyles and emergence of pathogens.</title>
        <authorList>
            <person name="Haridas S."/>
            <person name="Albert R."/>
            <person name="Binder M."/>
            <person name="Bloem J."/>
            <person name="Labutti K."/>
            <person name="Salamov A."/>
            <person name="Andreopoulos B."/>
            <person name="Baker S."/>
            <person name="Barry K."/>
            <person name="Bills G."/>
            <person name="Bluhm B."/>
            <person name="Cannon C."/>
            <person name="Castanera R."/>
            <person name="Culley D."/>
            <person name="Daum C."/>
            <person name="Ezra D."/>
            <person name="Gonzalez J."/>
            <person name="Henrissat B."/>
            <person name="Kuo A."/>
            <person name="Liang C."/>
            <person name="Lipzen A."/>
            <person name="Lutzoni F."/>
            <person name="Magnuson J."/>
            <person name="Mondo S."/>
            <person name="Nolan M."/>
            <person name="Ohm R."/>
            <person name="Pangilinan J."/>
            <person name="Park H.-J."/>
            <person name="Ramirez L."/>
            <person name="Alfaro M."/>
            <person name="Sun H."/>
            <person name="Tritt A."/>
            <person name="Yoshinaga Y."/>
            <person name="Zwiers L.-H."/>
            <person name="Turgeon B."/>
            <person name="Goodwin S."/>
            <person name="Spatafora J."/>
            <person name="Crous P."/>
            <person name="Grigoriev I."/>
        </authorList>
    </citation>
    <scope>NUCLEOTIDE SEQUENCE</scope>
    <source>
        <strain evidence="13">CBS 260.36</strain>
    </source>
</reference>
<evidence type="ECO:0000256" key="4">
    <source>
        <dbReference type="ARBA" id="ARBA00022692"/>
    </source>
</evidence>
<keyword evidence="14" id="KW-1185">Reference proteome</keyword>
<feature type="transmembrane region" description="Helical" evidence="9">
    <location>
        <begin position="497"/>
        <end position="519"/>
    </location>
</feature>
<protein>
    <submittedName>
        <fullName evidence="13">DUF221-domain-containing protein</fullName>
    </submittedName>
</protein>
<feature type="coiled-coil region" evidence="7">
    <location>
        <begin position="320"/>
        <end position="347"/>
    </location>
</feature>
<dbReference type="GO" id="GO:0005227">
    <property type="term" value="F:calcium-activated cation channel activity"/>
    <property type="evidence" value="ECO:0007669"/>
    <property type="project" value="InterPro"/>
</dbReference>
<dbReference type="InterPro" id="IPR032880">
    <property type="entry name" value="CSC1/OSCA1-like_N"/>
</dbReference>
<keyword evidence="5 9" id="KW-1133">Transmembrane helix</keyword>
<name>A0A9P4J5S4_9PEZI</name>
<proteinExistence type="inferred from homology"/>
<feature type="transmembrane region" description="Helical" evidence="9">
    <location>
        <begin position="407"/>
        <end position="430"/>
    </location>
</feature>
<dbReference type="GO" id="GO:0005886">
    <property type="term" value="C:plasma membrane"/>
    <property type="evidence" value="ECO:0007669"/>
    <property type="project" value="TreeGrafter"/>
</dbReference>